<evidence type="ECO:0008006" key="3">
    <source>
        <dbReference type="Google" id="ProtNLM"/>
    </source>
</evidence>
<evidence type="ECO:0000313" key="2">
    <source>
        <dbReference type="Proteomes" id="UP000238823"/>
    </source>
</evidence>
<proteinExistence type="predicted"/>
<organism evidence="1 2">
    <name type="scientific">Enhygromyxa salina</name>
    <dbReference type="NCBI Taxonomy" id="215803"/>
    <lineage>
        <taxon>Bacteria</taxon>
        <taxon>Pseudomonadati</taxon>
        <taxon>Myxococcota</taxon>
        <taxon>Polyangia</taxon>
        <taxon>Nannocystales</taxon>
        <taxon>Nannocystaceae</taxon>
        <taxon>Enhygromyxa</taxon>
    </lineage>
</organism>
<comment type="caution">
    <text evidence="1">The sequence shown here is derived from an EMBL/GenBank/DDBJ whole genome shotgun (WGS) entry which is preliminary data.</text>
</comment>
<dbReference type="SUPFAM" id="SSF103088">
    <property type="entry name" value="OmpA-like"/>
    <property type="match status" value="1"/>
</dbReference>
<dbReference type="AlphaFoldDB" id="A0A2S9XN57"/>
<dbReference type="Gene3D" id="3.30.1330.60">
    <property type="entry name" value="OmpA-like domain"/>
    <property type="match status" value="1"/>
</dbReference>
<name>A0A2S9XN57_9BACT</name>
<accession>A0A2S9XN57</accession>
<dbReference type="EMBL" id="PVNL01000142">
    <property type="protein sequence ID" value="PRP94306.1"/>
    <property type="molecule type" value="Genomic_DNA"/>
</dbReference>
<dbReference type="OrthoDB" id="5520821at2"/>
<gene>
    <name evidence="1" type="ORF">ENSA7_78430</name>
</gene>
<protein>
    <recommendedName>
        <fullName evidence="3">OmpA-like domain-containing protein</fullName>
    </recommendedName>
</protein>
<dbReference type="Proteomes" id="UP000238823">
    <property type="component" value="Unassembled WGS sequence"/>
</dbReference>
<sequence>MGRRRIHHVTAVWHSLIGLRRGPLPRIIAAPPTMTRFASIHARALAAVFILAGCTQTLACNEVTMVTSESPIQIQAQPPAPPLPNLPAVPQPPVPPRVTLEGDLLGLDEALSFDAAGVLSSEHQDILGELANWLEAHPEVLELTVEVHSIGEGSRRAHKKRSNGLATQIVDALVAQGVASERLIAASVGASPDGQRSVALRISKRAEAQE</sequence>
<dbReference type="InterPro" id="IPR036737">
    <property type="entry name" value="OmpA-like_sf"/>
</dbReference>
<reference evidence="1 2" key="1">
    <citation type="submission" date="2018-03" db="EMBL/GenBank/DDBJ databases">
        <title>Draft Genome Sequences of the Obligatory Marine Myxobacteria Enhygromyxa salina SWB007.</title>
        <authorList>
            <person name="Poehlein A."/>
            <person name="Moghaddam J.A."/>
            <person name="Harms H."/>
            <person name="Alanjari M."/>
            <person name="Koenig G.M."/>
            <person name="Daniel R."/>
            <person name="Schaeberle T.F."/>
        </authorList>
    </citation>
    <scope>NUCLEOTIDE SEQUENCE [LARGE SCALE GENOMIC DNA]</scope>
    <source>
        <strain evidence="1 2">SWB007</strain>
    </source>
</reference>
<evidence type="ECO:0000313" key="1">
    <source>
        <dbReference type="EMBL" id="PRP94306.1"/>
    </source>
</evidence>